<comment type="caution">
    <text evidence="4">The sequence shown here is derived from an EMBL/GenBank/DDBJ whole genome shotgun (WGS) entry which is preliminary data.</text>
</comment>
<evidence type="ECO:0000259" key="3">
    <source>
        <dbReference type="PROSITE" id="PS50002"/>
    </source>
</evidence>
<dbReference type="OrthoDB" id="10642557at2759"/>
<dbReference type="Pfam" id="PF00018">
    <property type="entry name" value="SH3_1"/>
    <property type="match status" value="1"/>
</dbReference>
<keyword evidence="1 2" id="KW-0728">SH3 domain</keyword>
<evidence type="ECO:0000313" key="4">
    <source>
        <dbReference type="EMBL" id="GFQ67046.1"/>
    </source>
</evidence>
<sequence length="442" mass="50915">MEERINGLINKFLPHKDVIKEMHETFTEYMLSLKTLHYSRLKVLNVISKDYDNDWEGKEEFCGGLETAMTNMDKFIKYMVEDFIDHLHWCLVLYDATMDRFEQWRTVSSEVECVREKLYVLESMQNRDEATIQIYKDDEFSLSKINFGLAIALQQEILCHLNSWDYFFSMWISDFFNEEVSFYKTHNSVLTDWRNITDRLYKSTSCSNYNQPIASFRRFYNQRIDGSFTSLEASTAQITDDFETEDSSNIFPEAFIRNEEASTAPNSLNVEDEVRAISVSLNTEDEVPAISVSLNTEDEVPTSSNALNLKDEVPAVSDASDKDVPINIEEETNMVSNILYPKDASNICSESASGTTDLPVPSKRLKEETIVEEKEEDESIPILYQVQALIPYTAETEEELSFNRYDIIDIIDDSDIQNGRALGICNGKEGIVPMYCTYQMPP</sequence>
<keyword evidence="5" id="KW-1185">Reference proteome</keyword>
<dbReference type="Gene3D" id="2.30.30.40">
    <property type="entry name" value="SH3 Domains"/>
    <property type="match status" value="1"/>
</dbReference>
<reference evidence="4" key="1">
    <citation type="submission" date="2020-07" db="EMBL/GenBank/DDBJ databases">
        <title>Multicomponent nature underlies the extraordinary mechanical properties of spider dragline silk.</title>
        <authorList>
            <person name="Kono N."/>
            <person name="Nakamura H."/>
            <person name="Mori M."/>
            <person name="Yoshida Y."/>
            <person name="Ohtoshi R."/>
            <person name="Malay A.D."/>
            <person name="Moran D.A.P."/>
            <person name="Tomita M."/>
            <person name="Numata K."/>
            <person name="Arakawa K."/>
        </authorList>
    </citation>
    <scope>NUCLEOTIDE SEQUENCE</scope>
</reference>
<dbReference type="InterPro" id="IPR001452">
    <property type="entry name" value="SH3_domain"/>
</dbReference>
<dbReference type="EMBL" id="BMAO01030301">
    <property type="protein sequence ID" value="GFQ67046.1"/>
    <property type="molecule type" value="Genomic_DNA"/>
</dbReference>
<dbReference type="Proteomes" id="UP000887116">
    <property type="component" value="Unassembled WGS sequence"/>
</dbReference>
<dbReference type="AlphaFoldDB" id="A0A8X6F1J5"/>
<dbReference type="SUPFAM" id="SSF50044">
    <property type="entry name" value="SH3-domain"/>
    <property type="match status" value="1"/>
</dbReference>
<dbReference type="InterPro" id="IPR036028">
    <property type="entry name" value="SH3-like_dom_sf"/>
</dbReference>
<protein>
    <recommendedName>
        <fullName evidence="3">SH3 domain-containing protein</fullName>
    </recommendedName>
</protein>
<accession>A0A8X6F1J5</accession>
<organism evidence="4 5">
    <name type="scientific">Trichonephila clavata</name>
    <name type="common">Joro spider</name>
    <name type="synonym">Nephila clavata</name>
    <dbReference type="NCBI Taxonomy" id="2740835"/>
    <lineage>
        <taxon>Eukaryota</taxon>
        <taxon>Metazoa</taxon>
        <taxon>Ecdysozoa</taxon>
        <taxon>Arthropoda</taxon>
        <taxon>Chelicerata</taxon>
        <taxon>Arachnida</taxon>
        <taxon>Araneae</taxon>
        <taxon>Araneomorphae</taxon>
        <taxon>Entelegynae</taxon>
        <taxon>Araneoidea</taxon>
        <taxon>Nephilidae</taxon>
        <taxon>Trichonephila</taxon>
    </lineage>
</organism>
<gene>
    <name evidence="4" type="ORF">TNCT_174611</name>
</gene>
<evidence type="ECO:0000256" key="2">
    <source>
        <dbReference type="PROSITE-ProRule" id="PRU00192"/>
    </source>
</evidence>
<evidence type="ECO:0000256" key="1">
    <source>
        <dbReference type="ARBA" id="ARBA00022443"/>
    </source>
</evidence>
<feature type="domain" description="SH3" evidence="3">
    <location>
        <begin position="381"/>
        <end position="442"/>
    </location>
</feature>
<proteinExistence type="predicted"/>
<name>A0A8X6F1J5_TRICU</name>
<dbReference type="PROSITE" id="PS50002">
    <property type="entry name" value="SH3"/>
    <property type="match status" value="1"/>
</dbReference>
<evidence type="ECO:0000313" key="5">
    <source>
        <dbReference type="Proteomes" id="UP000887116"/>
    </source>
</evidence>